<reference evidence="1" key="1">
    <citation type="submission" date="2022-05" db="EMBL/GenBank/DDBJ databases">
        <title>Comparative Genomics of Spacecraft Associated Microbes.</title>
        <authorList>
            <person name="Tran M.T."/>
            <person name="Wright A."/>
            <person name="Seuylemezian A."/>
            <person name="Eisen J."/>
            <person name="Coil D."/>
        </authorList>
    </citation>
    <scope>NUCLEOTIDE SEQUENCE</scope>
    <source>
        <strain evidence="1">214.1.1</strain>
    </source>
</reference>
<accession>A0A9X2DR03</accession>
<keyword evidence="2" id="KW-1185">Reference proteome</keyword>
<dbReference type="AlphaFoldDB" id="A0A9X2DR03"/>
<dbReference type="Pfam" id="PF19654">
    <property type="entry name" value="DUF6157"/>
    <property type="match status" value="1"/>
</dbReference>
<proteinExistence type="predicted"/>
<dbReference type="EMBL" id="JAMBOL010000010">
    <property type="protein sequence ID" value="MCM3714873.1"/>
    <property type="molecule type" value="Genomic_DNA"/>
</dbReference>
<evidence type="ECO:0000313" key="2">
    <source>
        <dbReference type="Proteomes" id="UP001139179"/>
    </source>
</evidence>
<comment type="caution">
    <text evidence="1">The sequence shown here is derived from an EMBL/GenBank/DDBJ whole genome shotgun (WGS) entry which is preliminary data.</text>
</comment>
<name>A0A9X2DR03_9BACI</name>
<gene>
    <name evidence="1" type="ORF">M3202_12365</name>
</gene>
<evidence type="ECO:0000313" key="1">
    <source>
        <dbReference type="EMBL" id="MCM3714873.1"/>
    </source>
</evidence>
<dbReference type="RefSeq" id="WP_251223640.1">
    <property type="nucleotide sequence ID" value="NZ_JAMBOL010000010.1"/>
</dbReference>
<protein>
    <submittedName>
        <fullName evidence="1">DUF6157 family protein</fullName>
    </submittedName>
</protein>
<sequence length="134" mass="15439">MSYINTFITVSEDATVTSAIVPLPRNNKPTIASIEYELISQHPYEYTEADVQFKTYLLKNQIGERDLQQVREQFFEKPKACFRASPLVKQYGWGIHYDDEGKIALYEIGSEAYEEFLDGSSTITILKGMRSKRK</sequence>
<organism evidence="1 2">
    <name type="scientific">Halalkalibacter oceani</name>
    <dbReference type="NCBI Taxonomy" id="1653776"/>
    <lineage>
        <taxon>Bacteria</taxon>
        <taxon>Bacillati</taxon>
        <taxon>Bacillota</taxon>
        <taxon>Bacilli</taxon>
        <taxon>Bacillales</taxon>
        <taxon>Bacillaceae</taxon>
        <taxon>Halalkalibacter</taxon>
    </lineage>
</organism>
<dbReference type="Proteomes" id="UP001139179">
    <property type="component" value="Unassembled WGS sequence"/>
</dbReference>
<dbReference type="InterPro" id="IPR046155">
    <property type="entry name" value="DUF6157"/>
</dbReference>